<dbReference type="EMBL" id="JADAQX010000527">
    <property type="protein sequence ID" value="KAF8819976.1"/>
    <property type="molecule type" value="Genomic_DNA"/>
</dbReference>
<evidence type="ECO:0000313" key="9">
    <source>
        <dbReference type="Proteomes" id="UP000823046"/>
    </source>
</evidence>
<protein>
    <recommendedName>
        <fullName evidence="10">Pre-mRNA-splicing regulator WTAP</fullName>
    </recommendedName>
</protein>
<name>A0ABQ7J7N1_9APIC</name>
<keyword evidence="9" id="KW-1185">Reference proteome</keyword>
<evidence type="ECO:0000256" key="2">
    <source>
        <dbReference type="ARBA" id="ARBA00010313"/>
    </source>
</evidence>
<evidence type="ECO:0000313" key="8">
    <source>
        <dbReference type="EMBL" id="KAF8819976.1"/>
    </source>
</evidence>
<organism evidence="8 9">
    <name type="scientific">Cardiosporidium cionae</name>
    <dbReference type="NCBI Taxonomy" id="476202"/>
    <lineage>
        <taxon>Eukaryota</taxon>
        <taxon>Sar</taxon>
        <taxon>Alveolata</taxon>
        <taxon>Apicomplexa</taxon>
        <taxon>Aconoidasida</taxon>
        <taxon>Nephromycida</taxon>
        <taxon>Cardiosporidium</taxon>
    </lineage>
</organism>
<reference evidence="8 9" key="1">
    <citation type="journal article" date="2020" name="bioRxiv">
        <title>Metabolic contributions of an alphaproteobacterial endosymbiont in the apicomplexan Cardiosporidium cionae.</title>
        <authorList>
            <person name="Hunter E.S."/>
            <person name="Paight C.J."/>
            <person name="Lane C.E."/>
        </authorList>
    </citation>
    <scope>NUCLEOTIDE SEQUENCE [LARGE SCALE GENOMIC DNA]</scope>
    <source>
        <strain evidence="8">ESH_2018</strain>
    </source>
</reference>
<dbReference type="PANTHER" id="PTHR15217:SF0">
    <property type="entry name" value="PRE-MRNA-SPLICING REGULATOR WTAP"/>
    <property type="match status" value="1"/>
</dbReference>
<evidence type="ECO:0000256" key="7">
    <source>
        <dbReference type="SAM" id="MobiDB-lite"/>
    </source>
</evidence>
<comment type="subcellular location">
    <subcellularLocation>
        <location evidence="1">Nucleus</location>
    </subcellularLocation>
</comment>
<keyword evidence="6" id="KW-0175">Coiled coil</keyword>
<feature type="coiled-coil region" evidence="6">
    <location>
        <begin position="179"/>
        <end position="206"/>
    </location>
</feature>
<evidence type="ECO:0008006" key="10">
    <source>
        <dbReference type="Google" id="ProtNLM"/>
    </source>
</evidence>
<dbReference type="Pfam" id="PF17098">
    <property type="entry name" value="Wtap"/>
    <property type="match status" value="1"/>
</dbReference>
<feature type="region of interest" description="Disordered" evidence="7">
    <location>
        <begin position="219"/>
        <end position="323"/>
    </location>
</feature>
<dbReference type="PANTHER" id="PTHR15217">
    <property type="entry name" value="WILMS' TUMOR 1-ASSOCIATING PROTEIN"/>
    <property type="match status" value="1"/>
</dbReference>
<feature type="compositionally biased region" description="Basic and acidic residues" evidence="7">
    <location>
        <begin position="309"/>
        <end position="323"/>
    </location>
</feature>
<accession>A0ABQ7J7N1</accession>
<comment type="caution">
    <text evidence="8">The sequence shown here is derived from an EMBL/GenBank/DDBJ whole genome shotgun (WGS) entry which is preliminary data.</text>
</comment>
<evidence type="ECO:0000256" key="1">
    <source>
        <dbReference type="ARBA" id="ARBA00004123"/>
    </source>
</evidence>
<gene>
    <name evidence="8" type="ORF">IE077_000593</name>
</gene>
<sequence>MQIESIPTIVEEDQRMEDCDATPQQGCQNSLKSKHREFALLSYISALERELEKTRFLVKDWRDNHEIEDNQLRTVIVDPTINLEIKELRQRLFEKDILLKKSKEDLNAQNFNPQSVVGQRLVKKCKTLLDENDELGKTISESRLQPLSIFISNLKKYIHALKVEMTQLRELNFDMDADNDALTSQLSEMTRKYTEMRTERDGLLKQLVNFRAEYEEGRQMEEHIVPSQNIPETKESRSSVPSGGGGSVSSKEIRRGRSDKNRYGIKIDEKDRDSRRFRDRYHERERTHEKRGRDSGHEKERVTRRRDKTRNEKEREKDYPKDE</sequence>
<evidence type="ECO:0000256" key="6">
    <source>
        <dbReference type="SAM" id="Coils"/>
    </source>
</evidence>
<keyword evidence="5" id="KW-0539">Nucleus</keyword>
<evidence type="ECO:0000256" key="5">
    <source>
        <dbReference type="ARBA" id="ARBA00023242"/>
    </source>
</evidence>
<dbReference type="InterPro" id="IPR033757">
    <property type="entry name" value="WTAP"/>
</dbReference>
<evidence type="ECO:0000256" key="3">
    <source>
        <dbReference type="ARBA" id="ARBA00022664"/>
    </source>
</evidence>
<dbReference type="Proteomes" id="UP000823046">
    <property type="component" value="Unassembled WGS sequence"/>
</dbReference>
<proteinExistence type="inferred from homology"/>
<comment type="similarity">
    <text evidence="2">Belongs to the fl(2)d family.</text>
</comment>
<keyword evidence="4" id="KW-0508">mRNA splicing</keyword>
<feature type="compositionally biased region" description="Basic and acidic residues" evidence="7">
    <location>
        <begin position="251"/>
        <end position="301"/>
    </location>
</feature>
<keyword evidence="3" id="KW-0507">mRNA processing</keyword>
<evidence type="ECO:0000256" key="4">
    <source>
        <dbReference type="ARBA" id="ARBA00023187"/>
    </source>
</evidence>